<reference evidence="2" key="1">
    <citation type="submission" date="2017-02" db="UniProtKB">
        <authorList>
            <consortium name="WormBaseParasite"/>
        </authorList>
    </citation>
    <scope>IDENTIFICATION</scope>
</reference>
<sequence>MSRPLRIENIRAEKMSRTKAIAVDMLAELFKNSNFESYLVDVVIDSLQDGTDNSTSLQHKSRDHVTNKDDEKKIFSQGALSLQLLLSSVIETFVRSFDLALCSFDMDRNCDGALIYSVSVIVRSFTSSELINLKRYKMVVRRISSLLSVFATRISTPFHIANSAFFASSLCELLYEFQSHCSSKLGPLKYFASFRSSIDDFYEIVVKHLNEMAHLRKRSYDGSKKEGCRMTHLFGVRMSKSTPSCCTKQYRNLNLFPSKGRNVNQKIIDRRRKNVDCSSNFCCDAISKVTASRCLKQTAVKTNKVLNDKKDNVPNQLKSNAHRLAKEITAEVVEDLARRVERACYASRINSLESAILNADH</sequence>
<evidence type="ECO:0000313" key="2">
    <source>
        <dbReference type="WBParaSite" id="SMUV_0000804501-mRNA-1"/>
    </source>
</evidence>
<dbReference type="AlphaFoldDB" id="A0A0N5AT99"/>
<evidence type="ECO:0000313" key="1">
    <source>
        <dbReference type="Proteomes" id="UP000046393"/>
    </source>
</evidence>
<organism evidence="1 2">
    <name type="scientific">Syphacia muris</name>
    <dbReference type="NCBI Taxonomy" id="451379"/>
    <lineage>
        <taxon>Eukaryota</taxon>
        <taxon>Metazoa</taxon>
        <taxon>Ecdysozoa</taxon>
        <taxon>Nematoda</taxon>
        <taxon>Chromadorea</taxon>
        <taxon>Rhabditida</taxon>
        <taxon>Spirurina</taxon>
        <taxon>Oxyuridomorpha</taxon>
        <taxon>Oxyuroidea</taxon>
        <taxon>Oxyuridae</taxon>
        <taxon>Syphacia</taxon>
    </lineage>
</organism>
<dbReference type="STRING" id="451379.A0A0N5AT99"/>
<dbReference type="Proteomes" id="UP000046393">
    <property type="component" value="Unplaced"/>
</dbReference>
<keyword evidence="1" id="KW-1185">Reference proteome</keyword>
<protein>
    <submittedName>
        <fullName evidence="2">CID domain-containing protein</fullName>
    </submittedName>
</protein>
<accession>A0A0N5AT99</accession>
<dbReference type="WBParaSite" id="SMUV_0000804501-mRNA-1">
    <property type="protein sequence ID" value="SMUV_0000804501-mRNA-1"/>
    <property type="gene ID" value="SMUV_0000804501"/>
</dbReference>
<name>A0A0N5AT99_9BILA</name>
<proteinExistence type="predicted"/>